<feature type="compositionally biased region" description="Basic and acidic residues" evidence="1">
    <location>
        <begin position="50"/>
        <end position="65"/>
    </location>
</feature>
<dbReference type="Proteomes" id="UP000887577">
    <property type="component" value="Unplaced"/>
</dbReference>
<sequence>MHASQIINVGGNRQQAGRESSMNIDETSHPNEMNPFAGEIEVEPQIPLSIKEDSTQGFTDEKFEVSDNEDKDEEPTSEYLIDVQHKLPQNLHIQAVIPSPQKQSQSRKKRPMQYMAHFHDGINQNLIMLPDGTFVIQCPWDLHQISSDETSPKILHPNSSVILKKSPVPVPEYLERADFISLLPNTKV</sequence>
<feature type="compositionally biased region" description="Polar residues" evidence="1">
    <location>
        <begin position="1"/>
        <end position="25"/>
    </location>
</feature>
<feature type="region of interest" description="Disordered" evidence="1">
    <location>
        <begin position="1"/>
        <end position="35"/>
    </location>
</feature>
<protein>
    <submittedName>
        <fullName evidence="3">Uncharacterized protein</fullName>
    </submittedName>
</protein>
<proteinExistence type="predicted"/>
<evidence type="ECO:0000313" key="2">
    <source>
        <dbReference type="Proteomes" id="UP000887577"/>
    </source>
</evidence>
<accession>A0A914YYA2</accession>
<feature type="compositionally biased region" description="Acidic residues" evidence="1">
    <location>
        <begin position="66"/>
        <end position="76"/>
    </location>
</feature>
<name>A0A914YYA2_9BILA</name>
<feature type="region of interest" description="Disordered" evidence="1">
    <location>
        <begin position="48"/>
        <end position="76"/>
    </location>
</feature>
<evidence type="ECO:0000313" key="3">
    <source>
        <dbReference type="WBParaSite" id="PSU_v2.g4618.t1"/>
    </source>
</evidence>
<dbReference type="AlphaFoldDB" id="A0A914YYA2"/>
<reference evidence="3" key="1">
    <citation type="submission" date="2022-11" db="UniProtKB">
        <authorList>
            <consortium name="WormBaseParasite"/>
        </authorList>
    </citation>
    <scope>IDENTIFICATION</scope>
</reference>
<keyword evidence="2" id="KW-1185">Reference proteome</keyword>
<organism evidence="2 3">
    <name type="scientific">Panagrolaimus superbus</name>
    <dbReference type="NCBI Taxonomy" id="310955"/>
    <lineage>
        <taxon>Eukaryota</taxon>
        <taxon>Metazoa</taxon>
        <taxon>Ecdysozoa</taxon>
        <taxon>Nematoda</taxon>
        <taxon>Chromadorea</taxon>
        <taxon>Rhabditida</taxon>
        <taxon>Tylenchina</taxon>
        <taxon>Panagrolaimomorpha</taxon>
        <taxon>Panagrolaimoidea</taxon>
        <taxon>Panagrolaimidae</taxon>
        <taxon>Panagrolaimus</taxon>
    </lineage>
</organism>
<dbReference type="WBParaSite" id="PSU_v2.g4618.t1">
    <property type="protein sequence ID" value="PSU_v2.g4618.t1"/>
    <property type="gene ID" value="PSU_v2.g4618"/>
</dbReference>
<evidence type="ECO:0000256" key="1">
    <source>
        <dbReference type="SAM" id="MobiDB-lite"/>
    </source>
</evidence>